<evidence type="ECO:0008006" key="3">
    <source>
        <dbReference type="Google" id="ProtNLM"/>
    </source>
</evidence>
<protein>
    <recommendedName>
        <fullName evidence="3">Abi-like protein</fullName>
    </recommendedName>
</protein>
<dbReference type="Proteomes" id="UP001589532">
    <property type="component" value="Unassembled WGS sequence"/>
</dbReference>
<gene>
    <name evidence="1" type="ORF">ACFFSA_04420</name>
</gene>
<reference evidence="1 2" key="1">
    <citation type="submission" date="2024-09" db="EMBL/GenBank/DDBJ databases">
        <authorList>
            <person name="Sun Q."/>
            <person name="Mori K."/>
        </authorList>
    </citation>
    <scope>NUCLEOTIDE SEQUENCE [LARGE SCALE GENOMIC DNA]</scope>
    <source>
        <strain evidence="1 2">JCM 3143</strain>
    </source>
</reference>
<dbReference type="RefSeq" id="WP_344997150.1">
    <property type="nucleotide sequence ID" value="NZ_BAAAXV010000009.1"/>
</dbReference>
<accession>A0ABV5RSR5</accession>
<organism evidence="1 2">
    <name type="scientific">Nonomuraea helvata</name>
    <dbReference type="NCBI Taxonomy" id="37484"/>
    <lineage>
        <taxon>Bacteria</taxon>
        <taxon>Bacillati</taxon>
        <taxon>Actinomycetota</taxon>
        <taxon>Actinomycetes</taxon>
        <taxon>Streptosporangiales</taxon>
        <taxon>Streptosporangiaceae</taxon>
        <taxon>Nonomuraea</taxon>
    </lineage>
</organism>
<name>A0ABV5RSR5_9ACTN</name>
<proteinExistence type="predicted"/>
<dbReference type="EMBL" id="JBHMBW010000003">
    <property type="protein sequence ID" value="MFB9622318.1"/>
    <property type="molecule type" value="Genomic_DNA"/>
</dbReference>
<sequence length="176" mass="20329">MQEAEAKRLRDLLSPARLAEYETPCSGDSVAALRLHCWNTEISEAFFGPLQYLEISIRAAMTRELSAMFGRPDWWSHPQAVLTYGACQRIGEATQQIQRTGLPADPQLISEELSFGFYVALLGRGKNYDQRLWRPGLYRAFPGYRGPRRDLHRKVDYLRVFRNKIAHHGPIHHRHL</sequence>
<evidence type="ECO:0000313" key="2">
    <source>
        <dbReference type="Proteomes" id="UP001589532"/>
    </source>
</evidence>
<evidence type="ECO:0000313" key="1">
    <source>
        <dbReference type="EMBL" id="MFB9622318.1"/>
    </source>
</evidence>
<keyword evidence="2" id="KW-1185">Reference proteome</keyword>
<comment type="caution">
    <text evidence="1">The sequence shown here is derived from an EMBL/GenBank/DDBJ whole genome shotgun (WGS) entry which is preliminary data.</text>
</comment>